<dbReference type="AlphaFoldDB" id="W7MZC2"/>
<dbReference type="EMBL" id="DS022258">
    <property type="protein sequence ID" value="EWG53175.1"/>
    <property type="molecule type" value="Genomic_DNA"/>
</dbReference>
<dbReference type="OrthoDB" id="4894358at2759"/>
<dbReference type="KEGG" id="fvr:FVEG_11661"/>
<keyword evidence="2" id="KW-1185">Reference proteome</keyword>
<gene>
    <name evidence="1" type="ORF">FVEG_11661</name>
</gene>
<evidence type="ECO:0000313" key="2">
    <source>
        <dbReference type="Proteomes" id="UP000009096"/>
    </source>
</evidence>
<dbReference type="RefSeq" id="XP_018759366.1">
    <property type="nucleotide sequence ID" value="XM_018900978.1"/>
</dbReference>
<accession>W7MZC2</accession>
<dbReference type="EMBL" id="CM000584">
    <property type="protein sequence ID" value="EWG53175.1"/>
    <property type="molecule type" value="Genomic_DNA"/>
</dbReference>
<dbReference type="VEuPathDB" id="FungiDB:FVEG_11661"/>
<dbReference type="Proteomes" id="UP000009096">
    <property type="component" value="Chromosome 7"/>
</dbReference>
<proteinExistence type="predicted"/>
<name>W7MZC2_GIBM7</name>
<reference evidence="1 2" key="1">
    <citation type="journal article" date="2010" name="Nature">
        <title>Comparative genomics reveals mobile pathogenicity chromosomes in Fusarium.</title>
        <authorList>
            <person name="Ma L.J."/>
            <person name="van der Does H.C."/>
            <person name="Borkovich K.A."/>
            <person name="Coleman J.J."/>
            <person name="Daboussi M.J."/>
            <person name="Di Pietro A."/>
            <person name="Dufresne M."/>
            <person name="Freitag M."/>
            <person name="Grabherr M."/>
            <person name="Henrissat B."/>
            <person name="Houterman P.M."/>
            <person name="Kang S."/>
            <person name="Shim W.B."/>
            <person name="Woloshuk C."/>
            <person name="Xie X."/>
            <person name="Xu J.R."/>
            <person name="Antoniw J."/>
            <person name="Baker S.E."/>
            <person name="Bluhm B.H."/>
            <person name="Breakspear A."/>
            <person name="Brown D.W."/>
            <person name="Butchko R.A."/>
            <person name="Chapman S."/>
            <person name="Coulson R."/>
            <person name="Coutinho P.M."/>
            <person name="Danchin E.G."/>
            <person name="Diener A."/>
            <person name="Gale L.R."/>
            <person name="Gardiner D.M."/>
            <person name="Goff S."/>
            <person name="Hammond-Kosack K.E."/>
            <person name="Hilburn K."/>
            <person name="Hua-Van A."/>
            <person name="Jonkers W."/>
            <person name="Kazan K."/>
            <person name="Kodira C.D."/>
            <person name="Koehrsen M."/>
            <person name="Kumar L."/>
            <person name="Lee Y.H."/>
            <person name="Li L."/>
            <person name="Manners J.M."/>
            <person name="Miranda-Saavedra D."/>
            <person name="Mukherjee M."/>
            <person name="Park G."/>
            <person name="Park J."/>
            <person name="Park S.Y."/>
            <person name="Proctor R.H."/>
            <person name="Regev A."/>
            <person name="Ruiz-Roldan M.C."/>
            <person name="Sain D."/>
            <person name="Sakthikumar S."/>
            <person name="Sykes S."/>
            <person name="Schwartz D.C."/>
            <person name="Turgeon B.G."/>
            <person name="Wapinski I."/>
            <person name="Yoder O."/>
            <person name="Young S."/>
            <person name="Zeng Q."/>
            <person name="Zhou S."/>
            <person name="Galagan J."/>
            <person name="Cuomo C.A."/>
            <person name="Kistler H.C."/>
            <person name="Rep M."/>
        </authorList>
    </citation>
    <scope>NUCLEOTIDE SEQUENCE [LARGE SCALE GENOMIC DNA]</scope>
    <source>
        <strain evidence="2">M3125 / FGSC 7600</strain>
    </source>
</reference>
<dbReference type="GeneID" id="30069155"/>
<evidence type="ECO:0000313" key="1">
    <source>
        <dbReference type="EMBL" id="EWG53175.1"/>
    </source>
</evidence>
<organism evidence="1 2">
    <name type="scientific">Gibberella moniliformis (strain M3125 / FGSC 7600)</name>
    <name type="common">Maize ear and stalk rot fungus</name>
    <name type="synonym">Fusarium verticillioides</name>
    <dbReference type="NCBI Taxonomy" id="334819"/>
    <lineage>
        <taxon>Eukaryota</taxon>
        <taxon>Fungi</taxon>
        <taxon>Dikarya</taxon>
        <taxon>Ascomycota</taxon>
        <taxon>Pezizomycotina</taxon>
        <taxon>Sordariomycetes</taxon>
        <taxon>Hypocreomycetidae</taxon>
        <taxon>Hypocreales</taxon>
        <taxon>Nectriaceae</taxon>
        <taxon>Fusarium</taxon>
        <taxon>Fusarium fujikuroi species complex</taxon>
    </lineage>
</organism>
<sequence>MERWSALIRLGPSSKEDLRVTIRLQVWHYSERGRCPEFNKGLARLFSPKALGNLKHWIPHPAKVVEPDDISIRDDYVPVEVDFVHRVATYNNPQGNPESGARDVFKKFAPPIVYDYFVSKIQSPPHAMNIYAVANGDEVTEEHIKMKYAHSFFFIPLELRLERFIKPAMVCQEDTIMNILRVGADSLPTLGSLLLTYMAYQGATIPEGTDFHAISETALRQLSSELPWLNDMLDNLKNRDEDGTSENTPTSSGPLVLLGNASTSFEKLRELAGGLEPRLKKLSNGEGLTNQGIVRTILDLRQATIHLSEYNHAMVSFNGEEISKWNAKASRHEELFYRAGFATLGCTVLAALAFWKPELANLLATTLTKGLGLNDVAGSAGGQIVGVGGAAMSGLSTIYQYQEKSKALAALGDAQNRVSAGRVALQRVLVALRQTQATLALVYIVQVMRQPITCMGDEELERAVKMLGGDLQYLQDATYSQTLIQDRLDNLVQASIDLDNEYQRTMVAMNVVMDTVGRVVD</sequence>
<protein>
    <submittedName>
        <fullName evidence="1">Uncharacterized protein</fullName>
    </submittedName>
</protein>